<gene>
    <name evidence="2" type="ORF">ABIC20_005799</name>
</gene>
<protein>
    <submittedName>
        <fullName evidence="2">(P)ppGpp synthase/HD superfamily hydrolase</fullName>
    </submittedName>
</protein>
<name>A0ABV2NPQ2_9HYPH</name>
<dbReference type="RefSeq" id="WP_053622688.1">
    <property type="nucleotide sequence ID" value="NZ_CP090579.1"/>
</dbReference>
<dbReference type="InterPro" id="IPR003607">
    <property type="entry name" value="HD/PDEase_dom"/>
</dbReference>
<evidence type="ECO:0000313" key="2">
    <source>
        <dbReference type="EMBL" id="MET3868490.1"/>
    </source>
</evidence>
<organism evidence="2 3">
    <name type="scientific">Methylobacterium radiotolerans</name>
    <dbReference type="NCBI Taxonomy" id="31998"/>
    <lineage>
        <taxon>Bacteria</taxon>
        <taxon>Pseudomonadati</taxon>
        <taxon>Pseudomonadota</taxon>
        <taxon>Alphaproteobacteria</taxon>
        <taxon>Hyphomicrobiales</taxon>
        <taxon>Methylobacteriaceae</taxon>
        <taxon>Methylobacterium</taxon>
    </lineage>
</organism>
<evidence type="ECO:0000313" key="3">
    <source>
        <dbReference type="Proteomes" id="UP001549119"/>
    </source>
</evidence>
<dbReference type="SUPFAM" id="SSF109604">
    <property type="entry name" value="HD-domain/PDEase-like"/>
    <property type="match status" value="1"/>
</dbReference>
<reference evidence="2 3" key="1">
    <citation type="submission" date="2024-06" db="EMBL/GenBank/DDBJ databases">
        <title>Genomics of switchgrass bacterial isolates.</title>
        <authorList>
            <person name="Shade A."/>
        </authorList>
    </citation>
    <scope>NUCLEOTIDE SEQUENCE [LARGE SCALE GENOMIC DNA]</scope>
    <source>
        <strain evidence="2 3">PvP084</strain>
    </source>
</reference>
<dbReference type="SMART" id="SM00471">
    <property type="entry name" value="HDc"/>
    <property type="match status" value="1"/>
</dbReference>
<comment type="caution">
    <text evidence="2">The sequence shown here is derived from an EMBL/GenBank/DDBJ whole genome shotgun (WGS) entry which is preliminary data.</text>
</comment>
<keyword evidence="3" id="KW-1185">Reference proteome</keyword>
<accession>A0ABV2NPQ2</accession>
<evidence type="ECO:0000259" key="1">
    <source>
        <dbReference type="SMART" id="SM00471"/>
    </source>
</evidence>
<dbReference type="GO" id="GO:0016787">
    <property type="term" value="F:hydrolase activity"/>
    <property type="evidence" value="ECO:0007669"/>
    <property type="project" value="UniProtKB-KW"/>
</dbReference>
<dbReference type="Gene3D" id="1.10.3210.10">
    <property type="entry name" value="Hypothetical protein af1432"/>
    <property type="match status" value="1"/>
</dbReference>
<dbReference type="EMBL" id="JBEPNW010000002">
    <property type="protein sequence ID" value="MET3868490.1"/>
    <property type="molecule type" value="Genomic_DNA"/>
</dbReference>
<proteinExistence type="predicted"/>
<feature type="domain" description="HD/PDEase" evidence="1">
    <location>
        <begin position="28"/>
        <end position="142"/>
    </location>
</feature>
<keyword evidence="2" id="KW-0378">Hydrolase</keyword>
<sequence length="182" mass="19686">MILPPLRRTAADAQTVATVVHRGQVDKAGRPYIEHLARVVAGVLRLSEGCPSWSDLERDEAVQAAWLHDVVEDTSYGFGHLAKEGFSDNVLTSVAMLTKPGGRFTYAAWINNIAKVGTLRATLVKLADLEDNSDPGRLALLAAETREQLILKYEPAKASLRTAAAAKGWLGSPTTVEGDRPR</sequence>
<dbReference type="Proteomes" id="UP001549119">
    <property type="component" value="Unassembled WGS sequence"/>
</dbReference>